<gene>
    <name evidence="2" type="ORF">PGT21_026270</name>
    <name evidence="3" type="ORF">PGTUg99_018883</name>
</gene>
<feature type="compositionally biased region" description="Basic and acidic residues" evidence="1">
    <location>
        <begin position="320"/>
        <end position="334"/>
    </location>
</feature>
<proteinExistence type="predicted"/>
<feature type="compositionally biased region" description="Basic residues" evidence="1">
    <location>
        <begin position="355"/>
        <end position="372"/>
    </location>
</feature>
<protein>
    <submittedName>
        <fullName evidence="3">Uncharacterized protein</fullName>
    </submittedName>
</protein>
<evidence type="ECO:0000313" key="5">
    <source>
        <dbReference type="Proteomes" id="UP000325313"/>
    </source>
</evidence>
<evidence type="ECO:0000313" key="2">
    <source>
        <dbReference type="EMBL" id="KAA1094598.1"/>
    </source>
</evidence>
<name>A0A5B0RUP1_PUCGR</name>
<feature type="compositionally biased region" description="Basic and acidic residues" evidence="1">
    <location>
        <begin position="260"/>
        <end position="277"/>
    </location>
</feature>
<feature type="region of interest" description="Disordered" evidence="1">
    <location>
        <begin position="226"/>
        <end position="482"/>
    </location>
</feature>
<feature type="compositionally biased region" description="Low complexity" evidence="1">
    <location>
        <begin position="373"/>
        <end position="389"/>
    </location>
</feature>
<evidence type="ECO:0000256" key="1">
    <source>
        <dbReference type="SAM" id="MobiDB-lite"/>
    </source>
</evidence>
<sequence>MSIENESESAACFLSLSQKLSDIFKLTSDRLNQISDSLSSIIDSQPSLLLQLNPVEFPNQSSRHAPLAAIRTEINLHPSQLAAQPAPFPSATSEPLPGPRSDNDPPSLQKRDKHGPVSNSHSGFMPDLRSADLNGQTKLLPCTPPTLCEALPVVSDHVESERLAEIRNPSSCTPPPPSITPRRLNPESLVTQDDPTEDFDQAPSVHPNQTENGPVLLNLRERIASPPSPVAVGPALSNSSNLAQRIDPRSSQSPHSSPMDMRDSDPPKEVTPNDRTRPLSPATSSYRRLGDSSYDYSSRTGSSSRRRSRTPSSRSSNQRYRPDSRRSSLRRDSIPRQTSRRPNVYDSYKPGGPTRARRPRSRSLSRRSRSPSRRSPSPSRRSSLPSRRSSLPRRRSPSPSRRSPPPSRRSPSPRRRSPSPRRRSPSPRRRSPSPRSRSPSPRRRSPSPTRRSPSPRRRSPSPSRLPSERLGSKRPSNARFIDRIESREDRDFAEYLDSSRGRPSYDRLKSLLRTLSGPNHSELVVSRHLWETFHRFRHRTDTREEQMLRHLHLYPELMHPFLTCARERHIVTYRPIENSLSRSTVKLDVSCRSPVPR</sequence>
<dbReference type="EMBL" id="VSWC01000079">
    <property type="protein sequence ID" value="KAA1094598.1"/>
    <property type="molecule type" value="Genomic_DNA"/>
</dbReference>
<dbReference type="AlphaFoldDB" id="A0A5B0RUP1"/>
<organism evidence="3 5">
    <name type="scientific">Puccinia graminis f. sp. tritici</name>
    <dbReference type="NCBI Taxonomy" id="56615"/>
    <lineage>
        <taxon>Eukaryota</taxon>
        <taxon>Fungi</taxon>
        <taxon>Dikarya</taxon>
        <taxon>Basidiomycota</taxon>
        <taxon>Pucciniomycotina</taxon>
        <taxon>Pucciniomycetes</taxon>
        <taxon>Pucciniales</taxon>
        <taxon>Pucciniaceae</taxon>
        <taxon>Puccinia</taxon>
    </lineage>
</organism>
<comment type="caution">
    <text evidence="3">The sequence shown here is derived from an EMBL/GenBank/DDBJ whole genome shotgun (WGS) entry which is preliminary data.</text>
</comment>
<feature type="region of interest" description="Disordered" evidence="1">
    <location>
        <begin position="162"/>
        <end position="212"/>
    </location>
</feature>
<feature type="compositionally biased region" description="Basic residues" evidence="1">
    <location>
        <begin position="411"/>
        <end position="432"/>
    </location>
</feature>
<dbReference type="Proteomes" id="UP000324748">
    <property type="component" value="Unassembled WGS sequence"/>
</dbReference>
<feature type="compositionally biased region" description="Low complexity" evidence="1">
    <location>
        <begin position="291"/>
        <end position="303"/>
    </location>
</feature>
<dbReference type="OrthoDB" id="2507748at2759"/>
<keyword evidence="4" id="KW-1185">Reference proteome</keyword>
<accession>A0A5B0RUP1</accession>
<feature type="compositionally biased region" description="Polar residues" evidence="1">
    <location>
        <begin position="236"/>
        <end position="256"/>
    </location>
</feature>
<feature type="region of interest" description="Disordered" evidence="1">
    <location>
        <begin position="82"/>
        <end position="137"/>
    </location>
</feature>
<dbReference type="EMBL" id="VDEP01000138">
    <property type="protein sequence ID" value="KAA1128989.1"/>
    <property type="molecule type" value="Genomic_DNA"/>
</dbReference>
<reference evidence="4 5" key="1">
    <citation type="submission" date="2019-05" db="EMBL/GenBank/DDBJ databases">
        <title>Emergence of the Ug99 lineage of the wheat stem rust pathogen through somatic hybridization.</title>
        <authorList>
            <person name="Li F."/>
            <person name="Upadhyaya N.M."/>
            <person name="Sperschneider J."/>
            <person name="Matny O."/>
            <person name="Nguyen-Phuc H."/>
            <person name="Mago R."/>
            <person name="Raley C."/>
            <person name="Miller M.E."/>
            <person name="Silverstein K.A.T."/>
            <person name="Henningsen E."/>
            <person name="Hirsch C.D."/>
            <person name="Visser B."/>
            <person name="Pretorius Z.A."/>
            <person name="Steffenson B.J."/>
            <person name="Schwessinger B."/>
            <person name="Dodds P.N."/>
            <person name="Figueroa M."/>
        </authorList>
    </citation>
    <scope>NUCLEOTIDE SEQUENCE [LARGE SCALE GENOMIC DNA]</scope>
    <source>
        <strain evidence="2">21-0</strain>
        <strain evidence="3 5">Ug99</strain>
    </source>
</reference>
<evidence type="ECO:0000313" key="3">
    <source>
        <dbReference type="EMBL" id="KAA1128989.1"/>
    </source>
</evidence>
<dbReference type="Proteomes" id="UP000325313">
    <property type="component" value="Unassembled WGS sequence"/>
</dbReference>
<evidence type="ECO:0000313" key="4">
    <source>
        <dbReference type="Proteomes" id="UP000324748"/>
    </source>
</evidence>